<gene>
    <name evidence="2" type="ORF">BC936DRAFT_145524</name>
</gene>
<accession>A0A433DAI1</accession>
<feature type="compositionally biased region" description="Basic and acidic residues" evidence="1">
    <location>
        <begin position="367"/>
        <end position="377"/>
    </location>
</feature>
<dbReference type="OrthoDB" id="5418029at2759"/>
<proteinExistence type="predicted"/>
<dbReference type="Proteomes" id="UP000268093">
    <property type="component" value="Unassembled WGS sequence"/>
</dbReference>
<dbReference type="AlphaFoldDB" id="A0A433DAI1"/>
<protein>
    <submittedName>
        <fullName evidence="2">Uncharacterized protein</fullName>
    </submittedName>
</protein>
<evidence type="ECO:0000313" key="2">
    <source>
        <dbReference type="EMBL" id="RUP47621.1"/>
    </source>
</evidence>
<name>A0A433DAI1_9FUNG</name>
<comment type="caution">
    <text evidence="2">The sequence shown here is derived from an EMBL/GenBank/DDBJ whole genome shotgun (WGS) entry which is preliminary data.</text>
</comment>
<feature type="region of interest" description="Disordered" evidence="1">
    <location>
        <begin position="331"/>
        <end position="377"/>
    </location>
</feature>
<evidence type="ECO:0000313" key="3">
    <source>
        <dbReference type="Proteomes" id="UP000268093"/>
    </source>
</evidence>
<feature type="compositionally biased region" description="Basic and acidic residues" evidence="1">
    <location>
        <begin position="344"/>
        <end position="360"/>
    </location>
</feature>
<dbReference type="EMBL" id="RBNI01004294">
    <property type="protein sequence ID" value="RUP47621.1"/>
    <property type="molecule type" value="Genomic_DNA"/>
</dbReference>
<keyword evidence="3" id="KW-1185">Reference proteome</keyword>
<reference evidence="2 3" key="1">
    <citation type="journal article" date="2018" name="New Phytol.">
        <title>Phylogenomics of Endogonaceae and evolution of mycorrhizas within Mucoromycota.</title>
        <authorList>
            <person name="Chang Y."/>
            <person name="Desiro A."/>
            <person name="Na H."/>
            <person name="Sandor L."/>
            <person name="Lipzen A."/>
            <person name="Clum A."/>
            <person name="Barry K."/>
            <person name="Grigoriev I.V."/>
            <person name="Martin F.M."/>
            <person name="Stajich J.E."/>
            <person name="Smith M.E."/>
            <person name="Bonito G."/>
            <person name="Spatafora J.W."/>
        </authorList>
    </citation>
    <scope>NUCLEOTIDE SEQUENCE [LARGE SCALE GENOMIC DNA]</scope>
    <source>
        <strain evidence="2 3">GMNB39</strain>
    </source>
</reference>
<evidence type="ECO:0000256" key="1">
    <source>
        <dbReference type="SAM" id="MobiDB-lite"/>
    </source>
</evidence>
<sequence length="504" mass="55919">MSPVDIIIPKEESASVSPLLKCANNDNNRQGSLHDFQQLCETGTLAQVTRYAAALARSRQPEGFPDRDVLRKSFSKWTYPEVCRQFGLNQNDPPTFTLGSLPVPDEVQNNIVRAIKTSAVAFGPPSHNSEKKKTFSAFQILSELSGQFRGSITVNLDSNGPGPNVEFIVKVVDTMTTVLIIEANRDDMNQALAQILLELHTAHCENEARGLHLPAICGIIYTGLVWQFVRYKGSYRFEISHPMTFFADPSKGRLRSDVARLAGTIWWCLLTTWVEALEASSGRGPAPSRSTSSSVVREPMLSRSTSMFVGREPVPSRSASVYGAWDPILNRSTSTSPRPGLRSTRSEKDGNSPRCAKEIELSPVARAKQEDSGHEADRARRLLEEWRRLGAKEKTGEFLSRLRLPKIYLCEIRNLPRKAGATSKPDAKRNIKDIISRAPSVKRSSSWASSLGHPWSNIFPAILHAGLARLIPPRSPSASPRIARSSRQALHLRQADRLLRNIKV</sequence>
<organism evidence="2 3">
    <name type="scientific">Jimgerdemannia flammicorona</name>
    <dbReference type="NCBI Taxonomy" id="994334"/>
    <lineage>
        <taxon>Eukaryota</taxon>
        <taxon>Fungi</taxon>
        <taxon>Fungi incertae sedis</taxon>
        <taxon>Mucoromycota</taxon>
        <taxon>Mucoromycotina</taxon>
        <taxon>Endogonomycetes</taxon>
        <taxon>Endogonales</taxon>
        <taxon>Endogonaceae</taxon>
        <taxon>Jimgerdemannia</taxon>
    </lineage>
</organism>